<dbReference type="PANTHER" id="PTHR43557">
    <property type="entry name" value="APOPTOSIS-INDUCING FACTOR 1"/>
    <property type="match status" value="1"/>
</dbReference>
<reference evidence="7 8" key="1">
    <citation type="journal article" date="2010" name="J. Bacteriol.">
        <title>Genome sequences of Oceanicola granulosus HTCC2516(T) and Oceanicola batsensis HTCC2597(TDelta).</title>
        <authorList>
            <person name="Thrash J.C."/>
            <person name="Cho J.C."/>
            <person name="Vergin K.L."/>
            <person name="Giovannoni S.J."/>
        </authorList>
    </citation>
    <scope>NUCLEOTIDE SEQUENCE [LARGE SCALE GENOMIC DNA]</scope>
    <source>
        <strain evidence="8">ATCC BAA-863 / DSM 15984 / KCTC 12145 / HTCC2597</strain>
    </source>
</reference>
<gene>
    <name evidence="7" type="ORF">OB2597_19826</name>
</gene>
<proteinExistence type="predicted"/>
<dbReference type="GO" id="GO:0016651">
    <property type="term" value="F:oxidoreductase activity, acting on NAD(P)H"/>
    <property type="evidence" value="ECO:0007669"/>
    <property type="project" value="TreeGrafter"/>
</dbReference>
<dbReference type="InterPro" id="IPR016156">
    <property type="entry name" value="FAD/NAD-linked_Rdtase_dimer_sf"/>
</dbReference>
<dbReference type="InterPro" id="IPR036188">
    <property type="entry name" value="FAD/NAD-bd_sf"/>
</dbReference>
<keyword evidence="4" id="KW-0560">Oxidoreductase</keyword>
<dbReference type="PRINTS" id="PR00411">
    <property type="entry name" value="PNDRDTASEI"/>
</dbReference>
<dbReference type="Gene3D" id="3.30.390.30">
    <property type="match status" value="1"/>
</dbReference>
<dbReference type="Pfam" id="PF07992">
    <property type="entry name" value="Pyr_redox_2"/>
    <property type="match status" value="1"/>
</dbReference>
<dbReference type="InterPro" id="IPR023753">
    <property type="entry name" value="FAD/NAD-binding_dom"/>
</dbReference>
<dbReference type="InterPro" id="IPR050446">
    <property type="entry name" value="FAD-oxidoreductase/Apoptosis"/>
</dbReference>
<feature type="domain" description="FAD/NAD(P)-binding" evidence="5">
    <location>
        <begin position="8"/>
        <end position="301"/>
    </location>
</feature>
<evidence type="ECO:0000256" key="2">
    <source>
        <dbReference type="ARBA" id="ARBA00022630"/>
    </source>
</evidence>
<name>A3U0S5_PSEBH</name>
<evidence type="ECO:0000256" key="1">
    <source>
        <dbReference type="ARBA" id="ARBA00001974"/>
    </source>
</evidence>
<comment type="caution">
    <text evidence="7">The sequence shown here is derived from an EMBL/GenBank/DDBJ whole genome shotgun (WGS) entry which is preliminary data.</text>
</comment>
<dbReference type="AlphaFoldDB" id="A3U0S5"/>
<dbReference type="EMBL" id="AAMO01000008">
    <property type="protein sequence ID" value="EAQ02366.1"/>
    <property type="molecule type" value="Genomic_DNA"/>
</dbReference>
<keyword evidence="2" id="KW-0285">Flavoprotein</keyword>
<dbReference type="InterPro" id="IPR028202">
    <property type="entry name" value="Reductase_C"/>
</dbReference>
<evidence type="ECO:0000256" key="3">
    <source>
        <dbReference type="ARBA" id="ARBA00022827"/>
    </source>
</evidence>
<evidence type="ECO:0000259" key="6">
    <source>
        <dbReference type="Pfam" id="PF14759"/>
    </source>
</evidence>
<accession>A3U0S5</accession>
<dbReference type="PANTHER" id="PTHR43557:SF2">
    <property type="entry name" value="RIESKE DOMAIN-CONTAINING PROTEIN-RELATED"/>
    <property type="match status" value="1"/>
</dbReference>
<dbReference type="Pfam" id="PF14759">
    <property type="entry name" value="Reductase_C"/>
    <property type="match status" value="1"/>
</dbReference>
<comment type="cofactor">
    <cofactor evidence="1">
        <name>FAD</name>
        <dbReference type="ChEBI" id="CHEBI:57692"/>
    </cofactor>
</comment>
<dbReference type="Gene3D" id="3.50.50.60">
    <property type="entry name" value="FAD/NAD(P)-binding domain"/>
    <property type="match status" value="2"/>
</dbReference>
<organism evidence="7 8">
    <name type="scientific">Pseudooceanicola batsensis (strain ATCC BAA-863 / DSM 15984 / KCTC 12145 / HTCC2597)</name>
    <name type="common">Oceanicola batsensis</name>
    <dbReference type="NCBI Taxonomy" id="252305"/>
    <lineage>
        <taxon>Bacteria</taxon>
        <taxon>Pseudomonadati</taxon>
        <taxon>Pseudomonadota</taxon>
        <taxon>Alphaproteobacteria</taxon>
        <taxon>Rhodobacterales</taxon>
        <taxon>Paracoccaceae</taxon>
        <taxon>Pseudooceanicola</taxon>
    </lineage>
</organism>
<dbReference type="SUPFAM" id="SSF55424">
    <property type="entry name" value="FAD/NAD-linked reductases, dimerisation (C-terminal) domain"/>
    <property type="match status" value="1"/>
</dbReference>
<sequence>MDHAQLPILIVGAGQAGARTLRALIGHGVTQPVILAGDEPHAPYDRPPLSKDLLKAFDPENADPLCPDEVLAAPNVELRLGDPVTRIDYDDRVATTASGGTIAFAALVLATGGRSRDLPIPGGDLCIGLRNMDDCGRLSRAFETAKRVVVIGGGVIGLEVAAAARDRDIGVTVLEAGPRIMARILPPTASDWLAGRHRENGTDVRTGIAVQSVEQAGEGYLVHTDRGAFEADVVLAAIGMAPNTQLAPPAAIGPAGGILTDASGRVPGCPDVYAAGDVAESFNPHFDAHVRLETWRNADRQPQAIAATIAGEAAEHAEVPWMWTDQLGHNVQVVGNWTETAREVARGVPGEKGSCLFWTCDGVLAGGVLFDNGRDRRFLETLVRNKANVLDESLADPEVRLKKLA</sequence>
<dbReference type="RefSeq" id="WP_009803908.1">
    <property type="nucleotide sequence ID" value="NZ_AAMO01000008.1"/>
</dbReference>
<feature type="domain" description="Reductase C-terminal" evidence="6">
    <location>
        <begin position="321"/>
        <end position="405"/>
    </location>
</feature>
<dbReference type="STRING" id="252305.OB2597_19826"/>
<dbReference type="SUPFAM" id="SSF51905">
    <property type="entry name" value="FAD/NAD(P)-binding domain"/>
    <property type="match status" value="1"/>
</dbReference>
<dbReference type="PRINTS" id="PR00368">
    <property type="entry name" value="FADPNR"/>
</dbReference>
<protein>
    <submittedName>
        <fullName evidence="7">FAD-dependent pyridine nucleotide-disulphideoxidoreductase:HI0933-like protein</fullName>
    </submittedName>
</protein>
<dbReference type="GO" id="GO:0005737">
    <property type="term" value="C:cytoplasm"/>
    <property type="evidence" value="ECO:0007669"/>
    <property type="project" value="TreeGrafter"/>
</dbReference>
<evidence type="ECO:0000313" key="8">
    <source>
        <dbReference type="Proteomes" id="UP000004318"/>
    </source>
</evidence>
<evidence type="ECO:0000256" key="4">
    <source>
        <dbReference type="ARBA" id="ARBA00023002"/>
    </source>
</evidence>
<dbReference type="Proteomes" id="UP000004318">
    <property type="component" value="Unassembled WGS sequence"/>
</dbReference>
<evidence type="ECO:0000313" key="7">
    <source>
        <dbReference type="EMBL" id="EAQ02366.1"/>
    </source>
</evidence>
<dbReference type="OrthoDB" id="7809559at2"/>
<evidence type="ECO:0000259" key="5">
    <source>
        <dbReference type="Pfam" id="PF07992"/>
    </source>
</evidence>
<dbReference type="HOGENOM" id="CLU_003291_4_0_5"/>
<keyword evidence="8" id="KW-1185">Reference proteome</keyword>
<keyword evidence="3" id="KW-0274">FAD</keyword>